<name>A0A8J7IYA7_9FLAO</name>
<dbReference type="GO" id="GO:0016787">
    <property type="term" value="F:hydrolase activity"/>
    <property type="evidence" value="ECO:0007669"/>
    <property type="project" value="UniProtKB-KW"/>
</dbReference>
<evidence type="ECO:0000313" key="3">
    <source>
        <dbReference type="Proteomes" id="UP000610931"/>
    </source>
</evidence>
<dbReference type="PANTHER" id="PTHR43751:SF3">
    <property type="entry name" value="SULFATASE N-TERMINAL DOMAIN-CONTAINING PROTEIN"/>
    <property type="match status" value="1"/>
</dbReference>
<dbReference type="SUPFAM" id="SSF53649">
    <property type="entry name" value="Alkaline phosphatase-like"/>
    <property type="match status" value="1"/>
</dbReference>
<evidence type="ECO:0000259" key="1">
    <source>
        <dbReference type="PROSITE" id="PS51820"/>
    </source>
</evidence>
<dbReference type="SUPFAM" id="SSF56988">
    <property type="entry name" value="Anthrax protective antigen"/>
    <property type="match status" value="1"/>
</dbReference>
<dbReference type="InterPro" id="IPR000917">
    <property type="entry name" value="Sulfatase_N"/>
</dbReference>
<dbReference type="Pfam" id="PF00884">
    <property type="entry name" value="Sulfatase"/>
    <property type="match status" value="1"/>
</dbReference>
<evidence type="ECO:0000313" key="2">
    <source>
        <dbReference type="EMBL" id="MBJ6369595.1"/>
    </source>
</evidence>
<dbReference type="SMART" id="SM00758">
    <property type="entry name" value="PA14"/>
    <property type="match status" value="1"/>
</dbReference>
<dbReference type="RefSeq" id="WP_199116721.1">
    <property type="nucleotide sequence ID" value="NZ_JAELVQ010000031.1"/>
</dbReference>
<gene>
    <name evidence="2" type="ORF">JF259_16025</name>
</gene>
<keyword evidence="3" id="KW-1185">Reference proteome</keyword>
<dbReference type="Gene3D" id="3.40.720.10">
    <property type="entry name" value="Alkaline Phosphatase, subunit A"/>
    <property type="match status" value="1"/>
</dbReference>
<comment type="caution">
    <text evidence="2">The sequence shown here is derived from an EMBL/GenBank/DDBJ whole genome shotgun (WGS) entry which is preliminary data.</text>
</comment>
<protein>
    <submittedName>
        <fullName evidence="2">Sulfatase-like hydrolase/transferase</fullName>
    </submittedName>
</protein>
<dbReference type="AlphaFoldDB" id="A0A8J7IYA7"/>
<reference evidence="2" key="1">
    <citation type="submission" date="2020-12" db="EMBL/GenBank/DDBJ databases">
        <title>Snuella sp. nov., isolated from sediment in Incheon.</title>
        <authorList>
            <person name="Kim W."/>
        </authorList>
    </citation>
    <scope>NUCLEOTIDE SEQUENCE</scope>
    <source>
        <strain evidence="2">CAU 1569</strain>
    </source>
</reference>
<organism evidence="2 3">
    <name type="scientific">Snuella sedimenti</name>
    <dbReference type="NCBI Taxonomy" id="2798802"/>
    <lineage>
        <taxon>Bacteria</taxon>
        <taxon>Pseudomonadati</taxon>
        <taxon>Bacteroidota</taxon>
        <taxon>Flavobacteriia</taxon>
        <taxon>Flavobacteriales</taxon>
        <taxon>Flavobacteriaceae</taxon>
        <taxon>Snuella</taxon>
    </lineage>
</organism>
<keyword evidence="2" id="KW-0378">Hydrolase</keyword>
<dbReference type="Gene3D" id="3.90.182.10">
    <property type="entry name" value="Toxin - Anthrax Protective Antigen,domain 1"/>
    <property type="match status" value="1"/>
</dbReference>
<dbReference type="Proteomes" id="UP000610931">
    <property type="component" value="Unassembled WGS sequence"/>
</dbReference>
<dbReference type="InterPro" id="IPR017850">
    <property type="entry name" value="Alkaline_phosphatase_core_sf"/>
</dbReference>
<dbReference type="Pfam" id="PF07691">
    <property type="entry name" value="PA14"/>
    <property type="match status" value="1"/>
</dbReference>
<sequence length="697" mass="78858">MKLTPLALFVLSVFFVQLGYCQKTKQKNEEQPNIIFILTDDLGYGDLGVLYQNERKKNNDRSKPWAFTPHLDTMANEGAVMLQHYSAAPVCAPSRASLLSGLSQGHANVRNNQFDKALADNHTLANTLQKAGYTTAAIGKWGLQGDKRWSENGASWPARPTNRGFDYFYGYMTHVDGHEHYPKERLYRNHGQVWENDTDVTEALDKCFTGDLWTAKAKQWITNTVKNNEKPFFMFLAYDTPHAVLELPTQAYPKGGGLKGGVQWLGTPGHMINTASGQPDSWMHPDYANAIYDHDTNTTTAEVPWPNTYKRYATSVRRIDDAVGDILQLLKDLNIDDNTLVVFTSDNGPSQESYLPKPYVPNHPTFFDSYGPFDGIKRDVLEGGLRMPLVVRWPKKIAKNTVSNTPSISYDWLPTFMEAAGLPAPANSDGVSLLPTLTNSKGQKDSKIYVEYSVGGKTPNYSAFNENNRNRSRKEMQMIRVDDYVGIRYNIEDVNADFEIYDIKNDTHQANNLAANNAMPELQSTMKARILQMRRTNISAKRPYDNLAIPSVALKKIKKGLRWTSYAGVYPWLPNLEVLNPSKKGKTKNVNTFNYTKQQQDLYLFEGYLEVPKEGTYTFSFSTSGKAVIKLHDAILVDADYNYQANTVKTETMVLQKGLHPIRIYLHNANRDAIPFKLEWKTNNITRSSIPQSAFYH</sequence>
<dbReference type="InterPro" id="IPR052701">
    <property type="entry name" value="GAG_Ulvan_Degrading_Sulfatases"/>
</dbReference>
<dbReference type="PANTHER" id="PTHR43751">
    <property type="entry name" value="SULFATASE"/>
    <property type="match status" value="1"/>
</dbReference>
<accession>A0A8J7IYA7</accession>
<dbReference type="EMBL" id="JAELVQ010000031">
    <property type="protein sequence ID" value="MBJ6369595.1"/>
    <property type="molecule type" value="Genomic_DNA"/>
</dbReference>
<dbReference type="PROSITE" id="PS51820">
    <property type="entry name" value="PA14"/>
    <property type="match status" value="1"/>
</dbReference>
<proteinExistence type="predicted"/>
<dbReference type="InterPro" id="IPR037524">
    <property type="entry name" value="PA14/GLEYA"/>
</dbReference>
<dbReference type="InterPro" id="IPR011658">
    <property type="entry name" value="PA14_dom"/>
</dbReference>
<feature type="domain" description="PA14" evidence="1">
    <location>
        <begin position="556"/>
        <end position="694"/>
    </location>
</feature>